<evidence type="ECO:0000313" key="2">
    <source>
        <dbReference type="Proteomes" id="UP000663879"/>
    </source>
</evidence>
<accession>A0A813S7I0</accession>
<reference evidence="1" key="1">
    <citation type="submission" date="2021-02" db="EMBL/GenBank/DDBJ databases">
        <authorList>
            <person name="Nowell W R."/>
        </authorList>
    </citation>
    <scope>NUCLEOTIDE SEQUENCE</scope>
    <source>
        <strain evidence="1">Ploen Becks lab</strain>
    </source>
</reference>
<dbReference type="EMBL" id="CAJNOC010000723">
    <property type="protein sequence ID" value="CAF0796204.1"/>
    <property type="molecule type" value="Genomic_DNA"/>
</dbReference>
<name>A0A813S7I0_9BILA</name>
<evidence type="ECO:0000313" key="1">
    <source>
        <dbReference type="EMBL" id="CAF0796204.1"/>
    </source>
</evidence>
<keyword evidence="2" id="KW-1185">Reference proteome</keyword>
<protein>
    <submittedName>
        <fullName evidence="1">Uncharacterized protein</fullName>
    </submittedName>
</protein>
<gene>
    <name evidence="1" type="ORF">OXX778_LOCUS6225</name>
</gene>
<sequence>MREIFMEKIDKKLKINRLVESNLKNSVGFVMQQLENYLRYLRRERRIENKRIIKQLNSIKVSKLKGFSNTINAFRKKFQSFRMNRRTNQENVSLKSFENFYQDLFSAENTVENIDRMKIEEDILKSQSISRIYYKSKVLFYHKIKKLNPMDEL</sequence>
<dbReference type="Proteomes" id="UP000663879">
    <property type="component" value="Unassembled WGS sequence"/>
</dbReference>
<comment type="caution">
    <text evidence="1">The sequence shown here is derived from an EMBL/GenBank/DDBJ whole genome shotgun (WGS) entry which is preliminary data.</text>
</comment>
<proteinExistence type="predicted"/>
<dbReference type="AlphaFoldDB" id="A0A813S7I0"/>
<organism evidence="1 2">
    <name type="scientific">Brachionus calyciflorus</name>
    <dbReference type="NCBI Taxonomy" id="104777"/>
    <lineage>
        <taxon>Eukaryota</taxon>
        <taxon>Metazoa</taxon>
        <taxon>Spiralia</taxon>
        <taxon>Gnathifera</taxon>
        <taxon>Rotifera</taxon>
        <taxon>Eurotatoria</taxon>
        <taxon>Monogononta</taxon>
        <taxon>Pseudotrocha</taxon>
        <taxon>Ploima</taxon>
        <taxon>Brachionidae</taxon>
        <taxon>Brachionus</taxon>
    </lineage>
</organism>